<evidence type="ECO:0000313" key="8">
    <source>
        <dbReference type="Proteomes" id="UP000809829"/>
    </source>
</evidence>
<feature type="transmembrane region" description="Helical" evidence="6">
    <location>
        <begin position="20"/>
        <end position="45"/>
    </location>
</feature>
<feature type="transmembrane region" description="Helical" evidence="6">
    <location>
        <begin position="165"/>
        <end position="189"/>
    </location>
</feature>
<keyword evidence="8" id="KW-1185">Reference proteome</keyword>
<proteinExistence type="inferred from homology"/>
<dbReference type="InterPro" id="IPR004254">
    <property type="entry name" value="AdipoR/HlyIII-related"/>
</dbReference>
<evidence type="ECO:0000256" key="2">
    <source>
        <dbReference type="ARBA" id="ARBA00008488"/>
    </source>
</evidence>
<feature type="transmembrane region" description="Helical" evidence="6">
    <location>
        <begin position="139"/>
        <end position="159"/>
    </location>
</feature>
<dbReference type="NCBIfam" id="TIGR01065">
    <property type="entry name" value="hlyIII"/>
    <property type="match status" value="1"/>
</dbReference>
<dbReference type="EMBL" id="JAFBFC010000002">
    <property type="protein sequence ID" value="MBM7702439.1"/>
    <property type="molecule type" value="Genomic_DNA"/>
</dbReference>
<evidence type="ECO:0000313" key="7">
    <source>
        <dbReference type="EMBL" id="MBM7702439.1"/>
    </source>
</evidence>
<evidence type="ECO:0000256" key="1">
    <source>
        <dbReference type="ARBA" id="ARBA00004127"/>
    </source>
</evidence>
<dbReference type="PANTHER" id="PTHR20855">
    <property type="entry name" value="ADIPOR/PROGESTIN RECEPTOR-RELATED"/>
    <property type="match status" value="1"/>
</dbReference>
<dbReference type="Proteomes" id="UP000809829">
    <property type="component" value="Unassembled WGS sequence"/>
</dbReference>
<dbReference type="PANTHER" id="PTHR20855:SF129">
    <property type="entry name" value="HEMOLYSIN-3 HOMOLOG"/>
    <property type="match status" value="1"/>
</dbReference>
<comment type="caution">
    <text evidence="7">The sequence shown here is derived from an EMBL/GenBank/DDBJ whole genome shotgun (WGS) entry which is preliminary data.</text>
</comment>
<feature type="transmembrane region" description="Helical" evidence="6">
    <location>
        <begin position="51"/>
        <end position="73"/>
    </location>
</feature>
<keyword evidence="4 6" id="KW-1133">Transmembrane helix</keyword>
<comment type="similarity">
    <text evidence="2">Belongs to the UPF0073 (Hly-III) family.</text>
</comment>
<accession>A0ABS2QVD7</accession>
<sequence length="221" mass="24616">MIERVLFVANTHTFTKGEEIANAITHGIGVVLSIVGLTLLIVFASLDGTPWHVVSFTIYGITMVLLYVSSTLVHSFPEGKVKDLFEIFDHSSIYLFIAGTYTPFLFVVVKGTIGWTLFGIVWGIAIAGVIFKAFFVKKFLFLSTVLYVFMGWMIVFAWGPLTENLAKAGIVLLVVGGVLYTIGAIFYVWRGFRFHHMIWHLFVLGGTVVHFLAILLYVLPA</sequence>
<reference evidence="7 8" key="1">
    <citation type="submission" date="2021-01" db="EMBL/GenBank/DDBJ databases">
        <title>Genomic Encyclopedia of Type Strains, Phase IV (KMG-IV): sequencing the most valuable type-strain genomes for metagenomic binning, comparative biology and taxonomic classification.</title>
        <authorList>
            <person name="Goeker M."/>
        </authorList>
    </citation>
    <scope>NUCLEOTIDE SEQUENCE [LARGE SCALE GENOMIC DNA]</scope>
    <source>
        <strain evidence="7 8">DSM 104297</strain>
    </source>
</reference>
<organism evidence="7 8">
    <name type="scientific">Priestia iocasae</name>
    <dbReference type="NCBI Taxonomy" id="2291674"/>
    <lineage>
        <taxon>Bacteria</taxon>
        <taxon>Bacillati</taxon>
        <taxon>Bacillota</taxon>
        <taxon>Bacilli</taxon>
        <taxon>Bacillales</taxon>
        <taxon>Bacillaceae</taxon>
        <taxon>Priestia</taxon>
    </lineage>
</organism>
<evidence type="ECO:0000256" key="6">
    <source>
        <dbReference type="SAM" id="Phobius"/>
    </source>
</evidence>
<keyword evidence="5 6" id="KW-0472">Membrane</keyword>
<feature type="transmembrane region" description="Helical" evidence="6">
    <location>
        <begin position="93"/>
        <end position="109"/>
    </location>
</feature>
<name>A0ABS2QVD7_9BACI</name>
<evidence type="ECO:0000256" key="5">
    <source>
        <dbReference type="ARBA" id="ARBA00023136"/>
    </source>
</evidence>
<dbReference type="Pfam" id="PF03006">
    <property type="entry name" value="HlyIII"/>
    <property type="match status" value="1"/>
</dbReference>
<dbReference type="InterPro" id="IPR005744">
    <property type="entry name" value="Hy-lIII"/>
</dbReference>
<evidence type="ECO:0000256" key="3">
    <source>
        <dbReference type="ARBA" id="ARBA00022692"/>
    </source>
</evidence>
<feature type="transmembrane region" description="Helical" evidence="6">
    <location>
        <begin position="201"/>
        <end position="219"/>
    </location>
</feature>
<feature type="transmembrane region" description="Helical" evidence="6">
    <location>
        <begin position="115"/>
        <end position="134"/>
    </location>
</feature>
<evidence type="ECO:0000256" key="4">
    <source>
        <dbReference type="ARBA" id="ARBA00022989"/>
    </source>
</evidence>
<gene>
    <name evidence="7" type="ORF">JOC83_001273</name>
</gene>
<comment type="subcellular location">
    <subcellularLocation>
        <location evidence="1">Endomembrane system</location>
        <topology evidence="1">Multi-pass membrane protein</topology>
    </subcellularLocation>
</comment>
<protein>
    <submittedName>
        <fullName evidence="7">Hemolysin III</fullName>
    </submittedName>
</protein>
<keyword evidence="3 6" id="KW-0812">Transmembrane</keyword>